<dbReference type="InterPro" id="IPR009000">
    <property type="entry name" value="Transl_B-barrel_sf"/>
</dbReference>
<dbReference type="Gene3D" id="3.40.50.300">
    <property type="entry name" value="P-loop containing nucleotide triphosphate hydrolases"/>
    <property type="match status" value="1"/>
</dbReference>
<dbReference type="Pfam" id="PF25118">
    <property type="entry name" value="EFL1"/>
    <property type="match status" value="1"/>
</dbReference>
<organism evidence="2 3">
    <name type="scientific">Ditylenchus dipsaci</name>
    <dbReference type="NCBI Taxonomy" id="166011"/>
    <lineage>
        <taxon>Eukaryota</taxon>
        <taxon>Metazoa</taxon>
        <taxon>Ecdysozoa</taxon>
        <taxon>Nematoda</taxon>
        <taxon>Chromadorea</taxon>
        <taxon>Rhabditida</taxon>
        <taxon>Tylenchina</taxon>
        <taxon>Tylenchomorpha</taxon>
        <taxon>Sphaerularioidea</taxon>
        <taxon>Anguinidae</taxon>
        <taxon>Anguininae</taxon>
        <taxon>Ditylenchus</taxon>
    </lineage>
</organism>
<dbReference type="GO" id="GO:0005829">
    <property type="term" value="C:cytosol"/>
    <property type="evidence" value="ECO:0007669"/>
    <property type="project" value="TreeGrafter"/>
</dbReference>
<dbReference type="InterPro" id="IPR056752">
    <property type="entry name" value="EFL1"/>
</dbReference>
<dbReference type="InterPro" id="IPR005225">
    <property type="entry name" value="Small_GTP-bd"/>
</dbReference>
<dbReference type="FunFam" id="3.30.70.240:FF:000006">
    <property type="entry name" value="Elongation factor like GTPase 1"/>
    <property type="match status" value="1"/>
</dbReference>
<dbReference type="InterPro" id="IPR000640">
    <property type="entry name" value="EFG_V-like"/>
</dbReference>
<dbReference type="GO" id="GO:0003924">
    <property type="term" value="F:GTPase activity"/>
    <property type="evidence" value="ECO:0007669"/>
    <property type="project" value="InterPro"/>
</dbReference>
<dbReference type="CDD" id="cd01681">
    <property type="entry name" value="aeEF2_snRNP_like_IV"/>
    <property type="match status" value="1"/>
</dbReference>
<dbReference type="InterPro" id="IPR000795">
    <property type="entry name" value="T_Tr_GTP-bd_dom"/>
</dbReference>
<dbReference type="SUPFAM" id="SSF54980">
    <property type="entry name" value="EF-G C-terminal domain-like"/>
    <property type="match status" value="1"/>
</dbReference>
<keyword evidence="2" id="KW-1185">Reference proteome</keyword>
<dbReference type="InterPro" id="IPR027417">
    <property type="entry name" value="P-loop_NTPase"/>
</dbReference>
<dbReference type="PRINTS" id="PR00315">
    <property type="entry name" value="ELONGATNFCT"/>
</dbReference>
<feature type="domain" description="Tr-type G" evidence="1">
    <location>
        <begin position="296"/>
        <end position="538"/>
    </location>
</feature>
<dbReference type="PANTHER" id="PTHR42908:SF3">
    <property type="entry name" value="ELONGATION FACTOR-LIKE GTPASE 1"/>
    <property type="match status" value="1"/>
</dbReference>
<dbReference type="CDD" id="cd04096">
    <property type="entry name" value="eEF2_snRNP_like_C"/>
    <property type="match status" value="1"/>
</dbReference>
<dbReference type="WBParaSite" id="jg25188.1">
    <property type="protein sequence ID" value="jg25188.1"/>
    <property type="gene ID" value="jg25188"/>
</dbReference>
<dbReference type="Pfam" id="PF00679">
    <property type="entry name" value="EFG_C"/>
    <property type="match status" value="1"/>
</dbReference>
<accession>A0A915E1G7</accession>
<dbReference type="AlphaFoldDB" id="A0A915E1G7"/>
<dbReference type="Pfam" id="PF00009">
    <property type="entry name" value="GTP_EFTU"/>
    <property type="match status" value="1"/>
</dbReference>
<dbReference type="InterPro" id="IPR035647">
    <property type="entry name" value="EFG_III/V"/>
</dbReference>
<dbReference type="SUPFAM" id="SSF50447">
    <property type="entry name" value="Translation proteins"/>
    <property type="match status" value="1"/>
</dbReference>
<dbReference type="InterPro" id="IPR020568">
    <property type="entry name" value="Ribosomal_Su5_D2-typ_SF"/>
</dbReference>
<dbReference type="GO" id="GO:0043022">
    <property type="term" value="F:ribosome binding"/>
    <property type="evidence" value="ECO:0007669"/>
    <property type="project" value="TreeGrafter"/>
</dbReference>
<protein>
    <submittedName>
        <fullName evidence="3">Tr-type G domain-containing protein</fullName>
    </submittedName>
</protein>
<dbReference type="InterPro" id="IPR014721">
    <property type="entry name" value="Ribsml_uS5_D2-typ_fold_subgr"/>
</dbReference>
<dbReference type="SMART" id="SM00838">
    <property type="entry name" value="EFG_C"/>
    <property type="match status" value="1"/>
</dbReference>
<dbReference type="GO" id="GO:1990904">
    <property type="term" value="C:ribonucleoprotein complex"/>
    <property type="evidence" value="ECO:0007669"/>
    <property type="project" value="TreeGrafter"/>
</dbReference>
<dbReference type="GO" id="GO:0042256">
    <property type="term" value="P:cytosolic ribosome assembly"/>
    <property type="evidence" value="ECO:0007669"/>
    <property type="project" value="TreeGrafter"/>
</dbReference>
<dbReference type="SUPFAM" id="SSF52540">
    <property type="entry name" value="P-loop containing nucleoside triphosphate hydrolases"/>
    <property type="match status" value="1"/>
</dbReference>
<proteinExistence type="predicted"/>
<dbReference type="Gene3D" id="2.40.30.10">
    <property type="entry name" value="Translation factors"/>
    <property type="match status" value="1"/>
</dbReference>
<evidence type="ECO:0000313" key="3">
    <source>
        <dbReference type="WBParaSite" id="jg25188.1"/>
    </source>
</evidence>
<reference evidence="3" key="1">
    <citation type="submission" date="2022-11" db="UniProtKB">
        <authorList>
            <consortium name="WormBaseParasite"/>
        </authorList>
    </citation>
    <scope>IDENTIFICATION</scope>
</reference>
<evidence type="ECO:0000313" key="2">
    <source>
        <dbReference type="Proteomes" id="UP000887574"/>
    </source>
</evidence>
<sequence length="1164" mass="131429">MNAILGMFGGLAISSKSGIKIASTSLAFCPRAVSNSVCITNERAFTTTPVLAFHSEGRLMDIRRHKMLKHKRRKRWARDHFEYTKKQAQKKMKSEVLFRARMKEIVEDLDAYDAMAYINETIRKASREWKLVVAPSGRKIYPHWSSIMSLEELYGVEKSEYIDKRAGYPTPEDKVKLEAMKADYMKNADTDADEKRIIVYGLFSKTPNGPENKRRLLRVQNYWIWIYGRYQWALRGFSMGCFYIALARFIYLKPFAHLNPSNFHSHEKDTNLLLLNMTSAGTDYVLEKVFQEIPISQIRNVCIIAHVDHGKTTLADYLISSNGIISARLAGTLRYMDSREDEQTRGITMKASAISLFYDPLLVNLIDSPGHVDFGSEVGSAINLADIAVLVVDVVEGVCSQTESLLRQAISRKLDVILVVNKLDRMIVELKLNQAEAFQHIQRLIEHINSCMSQILQGQFLDEDRQKMETAENSLHFDPTKGNVLFASAFYGYAFSLDDFALLWSKKLGVDKAELEAEAKGKKSLFEQLVLDPLFELHKCALVEKDLERLKTLSTKLGLAQFRGRRVDEAFQEMMRQWMPLTNAIVKAFCRVKSAATAFTHDDRLLQVCSTQSNPLWQHIRNCDPADGDALVYAAKFFKLCGKKLALCRIMCGTVRKGSEMKILDAPKTKFGGFLANSVVVKGIYIIVGRELLPVETAPAGRICALESEDGCWFGGHVLCSRLISDRCGECLLKFESFQEAEPLVRVTIQPNLSGGDHLEELRACLKQLSVLDGAVRCLKDLGDLGQTNIIVSEPIVPFLETIVPDVSSQISLPRNLELQSTECNLRQYSVRVRMRAVPLPDDLIRLLQENDDILDKLRKGISSVIERKTAAVFFEELLALSKNLLPKTRATWWLKKNEDDIAAIFNNVWSFGPSRARANILLNCVPDYDRPSIWEAASASDKQYRALDRAIIAGFDMAMAQGPLCDEAMQGVAIVLEEWSFCEPGEDPQVVADRQLDAQLHGQLISAIRQACRVALKKHPLRLVAAMYKCSVQTAAQALGKVQTVLAQRRAKVISENISEMSGLFEIVAYMPVVESFSFCEQLRKKSSGMASAQMQFSHWQLIEEDPYWQPTTDDEIEEYGSKGDSINQARLYMDAVRKRKGLATEEMIVVCAEKQRNLKRNK</sequence>
<dbReference type="GO" id="GO:0005525">
    <property type="term" value="F:GTP binding"/>
    <property type="evidence" value="ECO:0007669"/>
    <property type="project" value="InterPro"/>
</dbReference>
<dbReference type="Proteomes" id="UP000887574">
    <property type="component" value="Unplaced"/>
</dbReference>
<dbReference type="PROSITE" id="PS51722">
    <property type="entry name" value="G_TR_2"/>
    <property type="match status" value="1"/>
</dbReference>
<name>A0A915E1G7_9BILA</name>
<dbReference type="Gene3D" id="3.30.230.10">
    <property type="match status" value="1"/>
</dbReference>
<dbReference type="PANTHER" id="PTHR42908">
    <property type="entry name" value="TRANSLATION ELONGATION FACTOR-RELATED"/>
    <property type="match status" value="1"/>
</dbReference>
<evidence type="ECO:0000259" key="1">
    <source>
        <dbReference type="PROSITE" id="PS51722"/>
    </source>
</evidence>
<dbReference type="NCBIfam" id="TIGR00231">
    <property type="entry name" value="small_GTP"/>
    <property type="match status" value="1"/>
</dbReference>
<dbReference type="SUPFAM" id="SSF54211">
    <property type="entry name" value="Ribosomal protein S5 domain 2-like"/>
    <property type="match status" value="1"/>
</dbReference>
<dbReference type="Gene3D" id="3.30.70.240">
    <property type="match status" value="1"/>
</dbReference>